<dbReference type="InterPro" id="IPR042460">
    <property type="entry name" value="DCN1-like_PONY"/>
</dbReference>
<dbReference type="Gene3D" id="1.10.238.200">
    <property type="entry name" value="Cullin, PONY binding domain"/>
    <property type="match status" value="1"/>
</dbReference>
<reference evidence="3 4" key="1">
    <citation type="submission" date="2019-07" db="EMBL/GenBank/DDBJ databases">
        <title>WGS assembly of Gossypium tomentosum.</title>
        <authorList>
            <person name="Chen Z.J."/>
            <person name="Sreedasyam A."/>
            <person name="Ando A."/>
            <person name="Song Q."/>
            <person name="De L."/>
            <person name="Hulse-Kemp A."/>
            <person name="Ding M."/>
            <person name="Ye W."/>
            <person name="Kirkbride R."/>
            <person name="Jenkins J."/>
            <person name="Plott C."/>
            <person name="Lovell J."/>
            <person name="Lin Y.-M."/>
            <person name="Vaughn R."/>
            <person name="Liu B."/>
            <person name="Li W."/>
            <person name="Simpson S."/>
            <person name="Scheffler B."/>
            <person name="Saski C."/>
            <person name="Grover C."/>
            <person name="Hu G."/>
            <person name="Conover J."/>
            <person name="Carlson J."/>
            <person name="Shu S."/>
            <person name="Boston L."/>
            <person name="Williams M."/>
            <person name="Peterson D."/>
            <person name="Mcgee K."/>
            <person name="Jones D."/>
            <person name="Wendel J."/>
            <person name="Stelly D."/>
            <person name="Grimwood J."/>
            <person name="Schmutz J."/>
        </authorList>
    </citation>
    <scope>NUCLEOTIDE SEQUENCE [LARGE SCALE GENOMIC DNA]</scope>
    <source>
        <strain evidence="3">7179.01</strain>
    </source>
</reference>
<dbReference type="PANTHER" id="PTHR12281">
    <property type="entry name" value="RP42 RELATED"/>
    <property type="match status" value="1"/>
</dbReference>
<organism evidence="3 4">
    <name type="scientific">Gossypium tomentosum</name>
    <name type="common">Hawaiian cotton</name>
    <name type="synonym">Gossypium sandvicense</name>
    <dbReference type="NCBI Taxonomy" id="34277"/>
    <lineage>
        <taxon>Eukaryota</taxon>
        <taxon>Viridiplantae</taxon>
        <taxon>Streptophyta</taxon>
        <taxon>Embryophyta</taxon>
        <taxon>Tracheophyta</taxon>
        <taxon>Spermatophyta</taxon>
        <taxon>Magnoliopsida</taxon>
        <taxon>eudicotyledons</taxon>
        <taxon>Gunneridae</taxon>
        <taxon>Pentapetalae</taxon>
        <taxon>rosids</taxon>
        <taxon>malvids</taxon>
        <taxon>Malvales</taxon>
        <taxon>Malvaceae</taxon>
        <taxon>Malvoideae</taxon>
        <taxon>Gossypium</taxon>
    </lineage>
</organism>
<evidence type="ECO:0000313" key="3">
    <source>
        <dbReference type="EMBL" id="TYH62937.1"/>
    </source>
</evidence>
<protein>
    <recommendedName>
        <fullName evidence="1">Defective in cullin neddylation protein</fullName>
    </recommendedName>
</protein>
<dbReference type="AlphaFoldDB" id="A0A5D2K7S0"/>
<name>A0A5D2K7S0_GOSTO</name>
<dbReference type="InterPro" id="IPR005176">
    <property type="entry name" value="PONY_dom"/>
</dbReference>
<dbReference type="EMBL" id="CM017629">
    <property type="protein sequence ID" value="TYH62937.1"/>
    <property type="molecule type" value="Genomic_DNA"/>
</dbReference>
<dbReference type="GO" id="GO:0031624">
    <property type="term" value="F:ubiquitin conjugating enzyme binding"/>
    <property type="evidence" value="ECO:0007669"/>
    <property type="project" value="TreeGrafter"/>
</dbReference>
<dbReference type="InterPro" id="IPR014764">
    <property type="entry name" value="DCN-prot"/>
</dbReference>
<dbReference type="GO" id="GO:0045116">
    <property type="term" value="P:protein neddylation"/>
    <property type="evidence" value="ECO:0007669"/>
    <property type="project" value="TreeGrafter"/>
</dbReference>
<evidence type="ECO:0000313" key="4">
    <source>
        <dbReference type="Proteomes" id="UP000322667"/>
    </source>
</evidence>
<feature type="domain" description="DCUN1" evidence="2">
    <location>
        <begin position="82"/>
        <end position="134"/>
    </location>
</feature>
<evidence type="ECO:0000256" key="1">
    <source>
        <dbReference type="RuleBase" id="RU410713"/>
    </source>
</evidence>
<dbReference type="GO" id="GO:0032182">
    <property type="term" value="F:ubiquitin-like protein binding"/>
    <property type="evidence" value="ECO:0007669"/>
    <property type="project" value="TreeGrafter"/>
</dbReference>
<keyword evidence="4" id="KW-1185">Reference proteome</keyword>
<dbReference type="Proteomes" id="UP000322667">
    <property type="component" value="Chromosome D07"/>
</dbReference>
<evidence type="ECO:0000259" key="2">
    <source>
        <dbReference type="Pfam" id="PF03556"/>
    </source>
</evidence>
<accession>A0A5D2K7S0</accession>
<dbReference type="Pfam" id="PF03556">
    <property type="entry name" value="Cullin_binding"/>
    <property type="match status" value="1"/>
</dbReference>
<comment type="function">
    <text evidence="1">Neddylation of cullins play an essential role in the regulation of SCF-type complexes activity.</text>
</comment>
<dbReference type="GO" id="GO:0097602">
    <property type="term" value="F:cullin family protein binding"/>
    <property type="evidence" value="ECO:0007669"/>
    <property type="project" value="TreeGrafter"/>
</dbReference>
<proteinExistence type="predicted"/>
<dbReference type="PANTHER" id="PTHR12281:SF12">
    <property type="entry name" value="DEFECTIVE IN CULLIN NEDDYLATION PROTEIN"/>
    <property type="match status" value="1"/>
</dbReference>
<dbReference type="GO" id="GO:0000151">
    <property type="term" value="C:ubiquitin ligase complex"/>
    <property type="evidence" value="ECO:0007669"/>
    <property type="project" value="TreeGrafter"/>
</dbReference>
<gene>
    <name evidence="3" type="ORF">ES332_D07G155300v1</name>
</gene>
<sequence>MEKGKENNKERKKENENLPIKTTNKLVKAKLRLFSYNFVERRSLENLWFVLMMRRSAYASKKTGQPNSTNPISCSPSDLFRTKERQKSIDIESICQLLDLVLGSQFRAQVDYFIEYLKIQSDYKVINLDQWMGFF</sequence>